<reference evidence="1" key="1">
    <citation type="submission" date="2023-07" db="EMBL/GenBank/DDBJ databases">
        <title>Whole genome sequencing of environmental Acinetobacter calcoaceticus-baumannii complex from non-hospital environment.</title>
        <authorList>
            <person name="Wee S.K."/>
            <person name="Khoo E.Z.Y."/>
            <person name="Mohammad T.A.-H."/>
            <person name="Tan S.E.K."/>
            <person name="Yap E.P.H."/>
        </authorList>
    </citation>
    <scope>NUCLEOTIDE SEQUENCE</scope>
    <source>
        <strain evidence="1">PUMA0118</strain>
    </source>
</reference>
<keyword evidence="2" id="KW-1185">Reference proteome</keyword>
<accession>A0ABT8ZG24</accession>
<evidence type="ECO:0000313" key="1">
    <source>
        <dbReference type="EMBL" id="MDO7363510.1"/>
    </source>
</evidence>
<gene>
    <name evidence="1" type="ORF">Q5X34_17795</name>
</gene>
<dbReference type="EMBL" id="JAUPID010000050">
    <property type="protein sequence ID" value="MDO7363510.1"/>
    <property type="molecule type" value="Genomic_DNA"/>
</dbReference>
<dbReference type="Proteomes" id="UP001175780">
    <property type="component" value="Unassembled WGS sequence"/>
</dbReference>
<protein>
    <submittedName>
        <fullName evidence="1">Uncharacterized protein</fullName>
    </submittedName>
</protein>
<proteinExistence type="predicted"/>
<evidence type="ECO:0000313" key="2">
    <source>
        <dbReference type="Proteomes" id="UP001175780"/>
    </source>
</evidence>
<sequence>MEINQAIKLLLKLENDPNSLTAIVIKSLLKDDPLKELEPELQTAGNRARILSVIQIIDEIKIESILSPISEELSKVLTSTEILILKKTKDDTRLEMIETRRIIKELESKIKNIR</sequence>
<comment type="caution">
    <text evidence="1">The sequence shown here is derived from an EMBL/GenBank/DDBJ whole genome shotgun (WGS) entry which is preliminary data.</text>
</comment>
<name>A0ABT8ZG24_9GAMM</name>
<dbReference type="RefSeq" id="WP_304457394.1">
    <property type="nucleotide sequence ID" value="NZ_JAUPID010000050.1"/>
</dbReference>
<organism evidence="1 2">
    <name type="scientific">Acinetobacter geminorum</name>
    <dbReference type="NCBI Taxonomy" id="2730922"/>
    <lineage>
        <taxon>Bacteria</taxon>
        <taxon>Pseudomonadati</taxon>
        <taxon>Pseudomonadota</taxon>
        <taxon>Gammaproteobacteria</taxon>
        <taxon>Moraxellales</taxon>
        <taxon>Moraxellaceae</taxon>
        <taxon>Acinetobacter</taxon>
    </lineage>
</organism>